<keyword evidence="3" id="KW-1185">Reference proteome</keyword>
<accession>A0A848LUL2</accession>
<organism evidence="2 3">
    <name type="scientific">Pyxidicoccus fallax</name>
    <dbReference type="NCBI Taxonomy" id="394095"/>
    <lineage>
        <taxon>Bacteria</taxon>
        <taxon>Pseudomonadati</taxon>
        <taxon>Myxococcota</taxon>
        <taxon>Myxococcia</taxon>
        <taxon>Myxococcales</taxon>
        <taxon>Cystobacterineae</taxon>
        <taxon>Myxococcaceae</taxon>
        <taxon>Pyxidicoccus</taxon>
    </lineage>
</organism>
<evidence type="ECO:0000313" key="2">
    <source>
        <dbReference type="EMBL" id="NMO21665.1"/>
    </source>
</evidence>
<keyword evidence="1" id="KW-0812">Transmembrane</keyword>
<dbReference type="EMBL" id="JABBJJ010000341">
    <property type="protein sequence ID" value="NMO21665.1"/>
    <property type="molecule type" value="Genomic_DNA"/>
</dbReference>
<proteinExistence type="predicted"/>
<keyword evidence="1" id="KW-1133">Transmembrane helix</keyword>
<protein>
    <submittedName>
        <fullName evidence="2">Uncharacterized protein</fullName>
    </submittedName>
</protein>
<dbReference type="Proteomes" id="UP000518300">
    <property type="component" value="Unassembled WGS sequence"/>
</dbReference>
<keyword evidence="1" id="KW-0472">Membrane</keyword>
<dbReference type="AlphaFoldDB" id="A0A848LUL2"/>
<evidence type="ECO:0000256" key="1">
    <source>
        <dbReference type="SAM" id="Phobius"/>
    </source>
</evidence>
<evidence type="ECO:0000313" key="3">
    <source>
        <dbReference type="Proteomes" id="UP000518300"/>
    </source>
</evidence>
<comment type="caution">
    <text evidence="2">The sequence shown here is derived from an EMBL/GenBank/DDBJ whole genome shotgun (WGS) entry which is preliminary data.</text>
</comment>
<feature type="transmembrane region" description="Helical" evidence="1">
    <location>
        <begin position="41"/>
        <end position="62"/>
    </location>
</feature>
<reference evidence="2 3" key="1">
    <citation type="submission" date="2020-04" db="EMBL/GenBank/DDBJ databases">
        <title>Draft genome of Pyxidicoccus fallax type strain.</title>
        <authorList>
            <person name="Whitworth D.E."/>
        </authorList>
    </citation>
    <scope>NUCLEOTIDE SEQUENCE [LARGE SCALE GENOMIC DNA]</scope>
    <source>
        <strain evidence="2 3">DSM 14698</strain>
    </source>
</reference>
<gene>
    <name evidence="2" type="ORF">HG543_43480</name>
</gene>
<dbReference type="RefSeq" id="WP_169350843.1">
    <property type="nucleotide sequence ID" value="NZ_JABBJJ010000341.1"/>
</dbReference>
<sequence>MNALEVILIGALGSALQELLHWYGLREHLSTPRYKQVIKSASYWIVTGLMIVGSGVAVWLWFADEGDIPARQYLVLGAALPLIFKKAVDVVVGAKPADMSRQAGPRSTLGAYFRGGVGLGEERLA</sequence>
<name>A0A848LUL2_9BACT</name>